<organism evidence="3 4">
    <name type="scientific">Fusobacterium necrophorum subsp. funduliforme</name>
    <dbReference type="NCBI Taxonomy" id="143387"/>
    <lineage>
        <taxon>Bacteria</taxon>
        <taxon>Fusobacteriati</taxon>
        <taxon>Fusobacteriota</taxon>
        <taxon>Fusobacteriia</taxon>
        <taxon>Fusobacteriales</taxon>
        <taxon>Fusobacteriaceae</taxon>
        <taxon>Fusobacterium</taxon>
    </lineage>
</organism>
<dbReference type="GO" id="GO:0005829">
    <property type="term" value="C:cytosol"/>
    <property type="evidence" value="ECO:0007669"/>
    <property type="project" value="TreeGrafter"/>
</dbReference>
<dbReference type="SUPFAM" id="SSF53167">
    <property type="entry name" value="Purine and uridine phosphorylases"/>
    <property type="match status" value="1"/>
</dbReference>
<dbReference type="EMBL" id="LVEA01000001">
    <property type="protein sequence ID" value="KYL05558.1"/>
    <property type="molecule type" value="Genomic_DNA"/>
</dbReference>
<name>A0A162JD08_9FUSO</name>
<comment type="caution">
    <text evidence="3">The sequence shown here is derived from an EMBL/GenBank/DDBJ whole genome shotgun (WGS) entry which is preliminary data.</text>
</comment>
<dbReference type="GO" id="GO:0019284">
    <property type="term" value="P:L-methionine salvage from S-adenosylmethionine"/>
    <property type="evidence" value="ECO:0007669"/>
    <property type="project" value="TreeGrafter"/>
</dbReference>
<evidence type="ECO:0000313" key="3">
    <source>
        <dbReference type="EMBL" id="KYL05558.1"/>
    </source>
</evidence>
<dbReference type="eggNOG" id="COG0775">
    <property type="taxonomic scope" value="Bacteria"/>
</dbReference>
<evidence type="ECO:0000256" key="1">
    <source>
        <dbReference type="SAM" id="SignalP"/>
    </source>
</evidence>
<feature type="chain" id="PRO_5030022295" evidence="1">
    <location>
        <begin position="19"/>
        <end position="262"/>
    </location>
</feature>
<sequence>MKKIVVSLFLLYSFLCFAKETILVQGAMDMEIEHLVNALEGKTKEQFGSWTFWKGNIGKNTVIVSRTEIGLTNASAATTLGIEKYSPTIIINQGTSGGHDPKLHSGDIVLAKATINIGAVRTERKEYGIPENPRDGIFFEDVQCLRNQKEEIIKHMKFYSDETLLKLAKNIKYTKGNLILGVVASADQWNRELERIQFLHHKYGSSTEEMETVAVAQVSKAFGIPFLGVRILSNSEIHQESFNPKTALWCQEYVLELIKNIP</sequence>
<dbReference type="InterPro" id="IPR035994">
    <property type="entry name" value="Nucleoside_phosphorylase_sf"/>
</dbReference>
<dbReference type="GO" id="GO:0009116">
    <property type="term" value="P:nucleoside metabolic process"/>
    <property type="evidence" value="ECO:0007669"/>
    <property type="project" value="InterPro"/>
</dbReference>
<evidence type="ECO:0000259" key="2">
    <source>
        <dbReference type="Pfam" id="PF01048"/>
    </source>
</evidence>
<keyword evidence="1" id="KW-0732">Signal</keyword>
<dbReference type="GO" id="GO:0008930">
    <property type="term" value="F:methylthioadenosine nucleosidase activity"/>
    <property type="evidence" value="ECO:0007669"/>
    <property type="project" value="TreeGrafter"/>
</dbReference>
<gene>
    <name evidence="3" type="ORF">A2J07_02135</name>
</gene>
<accession>A0A162JD08</accession>
<dbReference type="Pfam" id="PF01048">
    <property type="entry name" value="PNP_UDP_1"/>
    <property type="match status" value="1"/>
</dbReference>
<dbReference type="InterPro" id="IPR000845">
    <property type="entry name" value="Nucleoside_phosphorylase_d"/>
</dbReference>
<evidence type="ECO:0000313" key="4">
    <source>
        <dbReference type="Proteomes" id="UP000075816"/>
    </source>
</evidence>
<feature type="domain" description="Nucleoside phosphorylase" evidence="2">
    <location>
        <begin position="21"/>
        <end position="235"/>
    </location>
</feature>
<dbReference type="PANTHER" id="PTHR46832:SF1">
    <property type="entry name" value="5'-METHYLTHIOADENOSINE_S-ADENOSYLHOMOCYSTEINE NUCLEOSIDASE"/>
    <property type="match status" value="1"/>
</dbReference>
<reference evidence="3 4" key="1">
    <citation type="submission" date="2016-03" db="EMBL/GenBank/DDBJ databases">
        <title>Comparative genomics of human isolates of Fusobacterium necrophorum.</title>
        <authorList>
            <person name="Jensen A."/>
            <person name="Bank S."/>
            <person name="Andersen P.S."/>
            <person name="Kristensen L.H."/>
            <person name="Prag J."/>
        </authorList>
    </citation>
    <scope>NUCLEOTIDE SEQUENCE [LARGE SCALE GENOMIC DNA]</scope>
    <source>
        <strain evidence="3 4">LS_1264</strain>
    </source>
</reference>
<dbReference type="PANTHER" id="PTHR46832">
    <property type="entry name" value="5'-METHYLTHIOADENOSINE/S-ADENOSYLHOMOCYSTEINE NUCLEOSIDASE"/>
    <property type="match status" value="1"/>
</dbReference>
<protein>
    <submittedName>
        <fullName evidence="3">5'-methylthioadenosine nucleosidase</fullName>
    </submittedName>
</protein>
<feature type="signal peptide" evidence="1">
    <location>
        <begin position="1"/>
        <end position="18"/>
    </location>
</feature>
<proteinExistence type="predicted"/>
<dbReference type="KEGG" id="fnf:BSQ88_05230"/>
<dbReference type="GO" id="GO:0008782">
    <property type="term" value="F:adenosylhomocysteine nucleosidase activity"/>
    <property type="evidence" value="ECO:0007669"/>
    <property type="project" value="TreeGrafter"/>
</dbReference>
<dbReference type="AlphaFoldDB" id="A0A162JD08"/>
<dbReference type="CDD" id="cd09008">
    <property type="entry name" value="MTAN"/>
    <property type="match status" value="1"/>
</dbReference>
<dbReference type="RefSeq" id="WP_005959612.1">
    <property type="nucleotide sequence ID" value="NZ_CAXOUM010000027.1"/>
</dbReference>
<dbReference type="Proteomes" id="UP000075816">
    <property type="component" value="Unassembled WGS sequence"/>
</dbReference>
<dbReference type="Gene3D" id="3.40.50.1580">
    <property type="entry name" value="Nucleoside phosphorylase domain"/>
    <property type="match status" value="1"/>
</dbReference>